<keyword evidence="9" id="KW-1185">Reference proteome</keyword>
<dbReference type="PIRSF" id="PIRSF005054">
    <property type="entry name" value="PF1131"/>
    <property type="match status" value="1"/>
</dbReference>
<evidence type="ECO:0000313" key="9">
    <source>
        <dbReference type="Proteomes" id="UP000503088"/>
    </source>
</evidence>
<keyword evidence="2" id="KW-0694">RNA-binding</keyword>
<sequence>MRLSVVLEAEDLKIPVQYQQTLQGLIYRSLSNPELATFLHDQGYLFNEKRSFKMFTFSRLFGKSVYDSRQRMLTFQGVLRWHISSALTEFIQNLGQAFLLQPAIQLSDQDVTVKEVTYSNSSITSSNCRIRMLSPITVASTFQSTDGKKVTHFFSPDDLVFSHMIEENLKRKYKAFTGQDCTDSFQITPLSVTRKDKVVTKFKGIIINAWAGTYEIRSTPQMLTFAYQAGLGGRNSQGFGMFEVLDEQPPGR</sequence>
<evidence type="ECO:0000256" key="5">
    <source>
        <dbReference type="PIRSR" id="PIRSR005054-1"/>
    </source>
</evidence>
<name>A0A7D3Y2I2_9BACL</name>
<reference evidence="8 9" key="1">
    <citation type="submission" date="2020-01" db="EMBL/GenBank/DDBJ databases">
        <authorList>
            <person name="Gulvik C.A."/>
            <person name="Batra D.G."/>
        </authorList>
    </citation>
    <scope>NUCLEOTIDE SEQUENCE [LARGE SCALE GENOMIC DNA]</scope>
    <source>
        <strain evidence="8 9">W9323</strain>
    </source>
</reference>
<dbReference type="Pfam" id="PF01881">
    <property type="entry name" value="Cas_Cas6_C"/>
    <property type="match status" value="1"/>
</dbReference>
<dbReference type="NCBIfam" id="TIGR01877">
    <property type="entry name" value="cas_cas6"/>
    <property type="match status" value="1"/>
</dbReference>
<dbReference type="AlphaFoldDB" id="A0A7D3Y2I2"/>
<dbReference type="KEGG" id="kpul:GXN76_09590"/>
<proteinExistence type="inferred from homology"/>
<evidence type="ECO:0000256" key="2">
    <source>
        <dbReference type="ARBA" id="ARBA00022884"/>
    </source>
</evidence>
<dbReference type="EMBL" id="CP048104">
    <property type="protein sequence ID" value="QKG86000.1"/>
    <property type="molecule type" value="Genomic_DNA"/>
</dbReference>
<feature type="active site" description="Proton donor" evidence="6">
    <location>
        <position position="40"/>
    </location>
</feature>
<accession>A0A7D3Y2I2</accession>
<dbReference type="InterPro" id="IPR045747">
    <property type="entry name" value="CRISPR-assoc_prot_Cas6_N_sf"/>
</dbReference>
<protein>
    <recommendedName>
        <fullName evidence="4">CRISPR-associated endoribonuclease</fullName>
    </recommendedName>
</protein>
<dbReference type="PANTHER" id="PTHR36984">
    <property type="entry name" value="CRISPR-ASSOCIATED ENDORIBONUCLEASE CAS6 1"/>
    <property type="match status" value="1"/>
</dbReference>
<feature type="site" description="Transition state stabilizer" evidence="5">
    <location>
        <position position="53"/>
    </location>
</feature>
<dbReference type="GO" id="GO:0016788">
    <property type="term" value="F:hydrolase activity, acting on ester bonds"/>
    <property type="evidence" value="ECO:0007669"/>
    <property type="project" value="InterPro"/>
</dbReference>
<evidence type="ECO:0000256" key="3">
    <source>
        <dbReference type="ARBA" id="ARBA00023118"/>
    </source>
</evidence>
<dbReference type="InterPro" id="IPR010156">
    <property type="entry name" value="CRISPR-assoc_prot_Cas6"/>
</dbReference>
<dbReference type="GO" id="GO:0051607">
    <property type="term" value="P:defense response to virus"/>
    <property type="evidence" value="ECO:0007669"/>
    <property type="project" value="UniProtKB-KW"/>
</dbReference>
<dbReference type="Pfam" id="PF21350">
    <property type="entry name" value="Cas6_I-A"/>
    <property type="match status" value="1"/>
</dbReference>
<evidence type="ECO:0000256" key="6">
    <source>
        <dbReference type="PIRSR" id="PIRSR005054-50"/>
    </source>
</evidence>
<feature type="domain" description="CRISPR associated protein Cas6 C-terminal" evidence="7">
    <location>
        <begin position="123"/>
        <end position="244"/>
    </location>
</feature>
<dbReference type="Gene3D" id="3.30.70.1900">
    <property type="match status" value="1"/>
</dbReference>
<evidence type="ECO:0000259" key="7">
    <source>
        <dbReference type="Pfam" id="PF01881"/>
    </source>
</evidence>
<dbReference type="Proteomes" id="UP000503088">
    <property type="component" value="Chromosome"/>
</dbReference>
<evidence type="ECO:0000256" key="1">
    <source>
        <dbReference type="ARBA" id="ARBA00005937"/>
    </source>
</evidence>
<keyword evidence="3" id="KW-0051">Antiviral defense</keyword>
<feature type="active site" description="Proton acceptor" evidence="6">
    <location>
        <position position="27"/>
    </location>
</feature>
<dbReference type="InterPro" id="IPR049435">
    <property type="entry name" value="Cas_Cas6_C"/>
</dbReference>
<evidence type="ECO:0000256" key="4">
    <source>
        <dbReference type="PIRNR" id="PIRNR005054"/>
    </source>
</evidence>
<dbReference type="Gene3D" id="3.30.70.1890">
    <property type="match status" value="1"/>
</dbReference>
<dbReference type="CDD" id="cd21140">
    <property type="entry name" value="Cas6_I-like"/>
    <property type="match status" value="1"/>
</dbReference>
<comment type="function">
    <text evidence="4">CRISPR (clustered regularly interspaced short palindromic repeat), is an adaptive immune system that provides protection against mobile genetic elements (viruses, transposable elements and conjugative plasmids). CRISPR clusters contain sequences complementary to antecedent mobile elements and target invading nucleic acids. CRISPR clusters are transcribed and processed into CRISPR RNA (crRNA).</text>
</comment>
<dbReference type="PANTHER" id="PTHR36984:SF1">
    <property type="entry name" value="CRISPR-ASSOCIATED ENDORIBONUCLEASE CAS6 1"/>
    <property type="match status" value="1"/>
</dbReference>
<comment type="similarity">
    <text evidence="1 4">Belongs to the CRISPR-associated protein Cas6/Cse3/CasE family.</text>
</comment>
<evidence type="ECO:0000313" key="8">
    <source>
        <dbReference type="EMBL" id="QKG86000.1"/>
    </source>
</evidence>
<dbReference type="GO" id="GO:0003723">
    <property type="term" value="F:RNA binding"/>
    <property type="evidence" value="ECO:0007669"/>
    <property type="project" value="UniProtKB-KW"/>
</dbReference>
<gene>
    <name evidence="8" type="primary">cas6</name>
    <name evidence="8" type="ORF">GXN76_09590</name>
</gene>
<organism evidence="8 9">
    <name type="scientific">Kroppenstedtia pulmonis</name>
    <dbReference type="NCBI Taxonomy" id="1380685"/>
    <lineage>
        <taxon>Bacteria</taxon>
        <taxon>Bacillati</taxon>
        <taxon>Bacillota</taxon>
        <taxon>Bacilli</taxon>
        <taxon>Bacillales</taxon>
        <taxon>Thermoactinomycetaceae</taxon>
        <taxon>Kroppenstedtia</taxon>
    </lineage>
</organism>